<dbReference type="InterPro" id="IPR051121">
    <property type="entry name" value="FAH"/>
</dbReference>
<proteinExistence type="inferred from homology"/>
<protein>
    <submittedName>
        <fullName evidence="4">FAA hydrolase family protein</fullName>
    </submittedName>
</protein>
<dbReference type="AlphaFoldDB" id="A0A7C1XHR5"/>
<dbReference type="PANTHER" id="PTHR42796:SF4">
    <property type="entry name" value="FUMARYLACETOACETATE HYDROLASE DOMAIN-CONTAINING PROTEIN 2A"/>
    <property type="match status" value="1"/>
</dbReference>
<dbReference type="InterPro" id="IPR036663">
    <property type="entry name" value="Fumarylacetoacetase_C_sf"/>
</dbReference>
<dbReference type="GO" id="GO:0046872">
    <property type="term" value="F:metal ion binding"/>
    <property type="evidence" value="ECO:0007669"/>
    <property type="project" value="UniProtKB-KW"/>
</dbReference>
<evidence type="ECO:0000259" key="3">
    <source>
        <dbReference type="Pfam" id="PF01557"/>
    </source>
</evidence>
<comment type="similarity">
    <text evidence="1">Belongs to the FAH family.</text>
</comment>
<gene>
    <name evidence="4" type="ORF">ENP47_10930</name>
</gene>
<dbReference type="GO" id="GO:0019752">
    <property type="term" value="P:carboxylic acid metabolic process"/>
    <property type="evidence" value="ECO:0007669"/>
    <property type="project" value="UniProtKB-ARBA"/>
</dbReference>
<accession>A0A7C1XHR5</accession>
<keyword evidence="4" id="KW-0378">Hydrolase</keyword>
<dbReference type="GO" id="GO:0016787">
    <property type="term" value="F:hydrolase activity"/>
    <property type="evidence" value="ECO:0007669"/>
    <property type="project" value="UniProtKB-KW"/>
</dbReference>
<evidence type="ECO:0000256" key="1">
    <source>
        <dbReference type="ARBA" id="ARBA00010211"/>
    </source>
</evidence>
<dbReference type="Pfam" id="PF01557">
    <property type="entry name" value="FAA_hydrolase"/>
    <property type="match status" value="1"/>
</dbReference>
<sequence length="316" mass="34705">MRLVTYTARGRTSVGVVEGEWIFDISRGWVELLRQRGVVDAEGRAQAECPPDLVLLLARDGLGRAAEVAAWVREEFARDGEGAVARGLAARMSDPAVRLRAPLLRPGKIICLGLNYADHARETNSPIPQYPELFNKFANALIGPGEPIVLPRVSQQVDYEAELAVVIGKVGRYIPEAQALEHVAGYTILNDVSMRDFQFRGRQWMQGKTFDRSTPLGPWVVTADEIPDPQGLEISCEVSGEVLQRSNTREMIFDVAHVVAYISQIMTLEPGDVIATGTPAGVGFVREPKRLLRPGDVVRVTVEKIGTLENPVVAEE</sequence>
<name>A0A7C1XHR5_THERO</name>
<reference evidence="4" key="1">
    <citation type="journal article" date="2020" name="mSystems">
        <title>Genome- and Community-Level Interaction Insights into Carbon Utilization and Element Cycling Functions of Hydrothermarchaeota in Hydrothermal Sediment.</title>
        <authorList>
            <person name="Zhou Z."/>
            <person name="Liu Y."/>
            <person name="Xu W."/>
            <person name="Pan J."/>
            <person name="Luo Z.H."/>
            <person name="Li M."/>
        </authorList>
    </citation>
    <scope>NUCLEOTIDE SEQUENCE [LARGE SCALE GENOMIC DNA]</scope>
    <source>
        <strain evidence="4">SpSt-222</strain>
    </source>
</reference>
<comment type="caution">
    <text evidence="4">The sequence shown here is derived from an EMBL/GenBank/DDBJ whole genome shotgun (WGS) entry which is preliminary data.</text>
</comment>
<organism evidence="4">
    <name type="scientific">Thermomicrobium roseum</name>
    <dbReference type="NCBI Taxonomy" id="500"/>
    <lineage>
        <taxon>Bacteria</taxon>
        <taxon>Pseudomonadati</taxon>
        <taxon>Thermomicrobiota</taxon>
        <taxon>Thermomicrobia</taxon>
        <taxon>Thermomicrobiales</taxon>
        <taxon>Thermomicrobiaceae</taxon>
        <taxon>Thermomicrobium</taxon>
    </lineage>
</organism>
<dbReference type="InterPro" id="IPR011234">
    <property type="entry name" value="Fumarylacetoacetase-like_C"/>
</dbReference>
<dbReference type="FunFam" id="3.90.850.10:FF:000002">
    <property type="entry name" value="2-hydroxyhepta-2,4-diene-1,7-dioate isomerase"/>
    <property type="match status" value="1"/>
</dbReference>
<dbReference type="Gene3D" id="3.90.850.10">
    <property type="entry name" value="Fumarylacetoacetase-like, C-terminal domain"/>
    <property type="match status" value="1"/>
</dbReference>
<dbReference type="PANTHER" id="PTHR42796">
    <property type="entry name" value="FUMARYLACETOACETATE HYDROLASE DOMAIN-CONTAINING PROTEIN 2A-RELATED"/>
    <property type="match status" value="1"/>
</dbReference>
<keyword evidence="2" id="KW-0479">Metal-binding</keyword>
<feature type="domain" description="Fumarylacetoacetase-like C-terminal" evidence="3">
    <location>
        <begin position="108"/>
        <end position="313"/>
    </location>
</feature>
<evidence type="ECO:0000256" key="2">
    <source>
        <dbReference type="ARBA" id="ARBA00022723"/>
    </source>
</evidence>
<dbReference type="GO" id="GO:0016853">
    <property type="term" value="F:isomerase activity"/>
    <property type="evidence" value="ECO:0007669"/>
    <property type="project" value="UniProtKB-ARBA"/>
</dbReference>
<dbReference type="SUPFAM" id="SSF56529">
    <property type="entry name" value="FAH"/>
    <property type="match status" value="1"/>
</dbReference>
<evidence type="ECO:0000313" key="4">
    <source>
        <dbReference type="EMBL" id="HEF66091.1"/>
    </source>
</evidence>
<dbReference type="EMBL" id="DSJL01000011">
    <property type="protein sequence ID" value="HEF66091.1"/>
    <property type="molecule type" value="Genomic_DNA"/>
</dbReference>